<keyword evidence="5" id="KW-0119">Carbohydrate metabolism</keyword>
<dbReference type="EC" id="4.1.3.16" evidence="6"/>
<dbReference type="NCBIfam" id="NF005119">
    <property type="entry name" value="PRK06552.1"/>
    <property type="match status" value="1"/>
</dbReference>
<accession>A0A941AP18</accession>
<dbReference type="InterPro" id="IPR000887">
    <property type="entry name" value="Aldlse_KDPG_KHG"/>
</dbReference>
<evidence type="ECO:0000313" key="7">
    <source>
        <dbReference type="Proteomes" id="UP000678228"/>
    </source>
</evidence>
<evidence type="ECO:0000256" key="5">
    <source>
        <dbReference type="ARBA" id="ARBA00023277"/>
    </source>
</evidence>
<dbReference type="CDD" id="cd00452">
    <property type="entry name" value="KDPG_aldolase"/>
    <property type="match status" value="1"/>
</dbReference>
<evidence type="ECO:0000256" key="1">
    <source>
        <dbReference type="ARBA" id="ARBA00004761"/>
    </source>
</evidence>
<comment type="pathway">
    <text evidence="1">Carbohydrate acid metabolism.</text>
</comment>
<dbReference type="PANTHER" id="PTHR30246:SF1">
    <property type="entry name" value="2-DEHYDRO-3-DEOXY-6-PHOSPHOGALACTONATE ALDOLASE-RELATED"/>
    <property type="match status" value="1"/>
</dbReference>
<comment type="caution">
    <text evidence="6">The sequence shown here is derived from an EMBL/GenBank/DDBJ whole genome shotgun (WGS) entry which is preliminary data.</text>
</comment>
<dbReference type="Proteomes" id="UP000678228">
    <property type="component" value="Unassembled WGS sequence"/>
</dbReference>
<evidence type="ECO:0000313" key="6">
    <source>
        <dbReference type="EMBL" id="MBP3950997.1"/>
    </source>
</evidence>
<keyword evidence="7" id="KW-1185">Reference proteome</keyword>
<gene>
    <name evidence="6" type="ORF">J7W16_07605</name>
</gene>
<dbReference type="GO" id="GO:0008675">
    <property type="term" value="F:2-dehydro-3-deoxy-phosphogluconate aldolase activity"/>
    <property type="evidence" value="ECO:0007669"/>
    <property type="project" value="UniProtKB-EC"/>
</dbReference>
<dbReference type="GO" id="GO:0008700">
    <property type="term" value="F:(R,S)-4-hydroxy-2-oxoglutarate aldolase activity"/>
    <property type="evidence" value="ECO:0007669"/>
    <property type="project" value="UniProtKB-EC"/>
</dbReference>
<dbReference type="EMBL" id="JAGKSQ010000003">
    <property type="protein sequence ID" value="MBP3950997.1"/>
    <property type="molecule type" value="Genomic_DNA"/>
</dbReference>
<organism evidence="6 7">
    <name type="scientific">Halalkalibacter suaedae</name>
    <dbReference type="NCBI Taxonomy" id="2822140"/>
    <lineage>
        <taxon>Bacteria</taxon>
        <taxon>Bacillati</taxon>
        <taxon>Bacillota</taxon>
        <taxon>Bacilli</taxon>
        <taxon>Bacillales</taxon>
        <taxon>Bacillaceae</taxon>
        <taxon>Halalkalibacter</taxon>
    </lineage>
</organism>
<dbReference type="Gene3D" id="3.20.20.70">
    <property type="entry name" value="Aldolase class I"/>
    <property type="match status" value="1"/>
</dbReference>
<reference evidence="6" key="1">
    <citation type="submission" date="2021-03" db="EMBL/GenBank/DDBJ databases">
        <title>Bacillus suaedae sp. nov., isolated from Suaeda aralocaspica.</title>
        <authorList>
            <person name="Lei R.F.R."/>
        </authorList>
    </citation>
    <scope>NUCLEOTIDE SEQUENCE</scope>
    <source>
        <strain evidence="6">YZJH907-2</strain>
    </source>
</reference>
<evidence type="ECO:0000256" key="4">
    <source>
        <dbReference type="ARBA" id="ARBA00023239"/>
    </source>
</evidence>
<name>A0A941AP18_9BACI</name>
<protein>
    <submittedName>
        <fullName evidence="6">Bifunctional 2-keto-4-hydroxyglutarate aldolase/2-keto-3-deoxy-6-phosphogluconate aldolase</fullName>
        <ecNumber evidence="6">4.1.2.14</ecNumber>
        <ecNumber evidence="6">4.1.3.16</ecNumber>
    </submittedName>
</protein>
<evidence type="ECO:0000256" key="3">
    <source>
        <dbReference type="ARBA" id="ARBA00011233"/>
    </source>
</evidence>
<sequence length="212" mass="22696">MKKYEVIKNISSNLLVAVVRGENAEEAIRISKACTEGGVKVIELTYTTPDASAVISQLKQELPKDILIGAGTVLDVTTARLAMLAGAEFIVSPSFDTETAKLCNLYKIPYMPGCMTITEMKSALENGCDVIKLFPGRMFGPAIVKDLKAPLPQLDIMPTGGVGLDNVQEWIKAGVCAVGVGGQLAKGTSEDISETARQFIKKIEEVRTQMGS</sequence>
<dbReference type="EC" id="4.1.2.14" evidence="6"/>
<dbReference type="AlphaFoldDB" id="A0A941AP18"/>
<dbReference type="SUPFAM" id="SSF51569">
    <property type="entry name" value="Aldolase"/>
    <property type="match status" value="1"/>
</dbReference>
<evidence type="ECO:0000256" key="2">
    <source>
        <dbReference type="ARBA" id="ARBA00006906"/>
    </source>
</evidence>
<dbReference type="NCBIfam" id="TIGR01182">
    <property type="entry name" value="eda"/>
    <property type="match status" value="1"/>
</dbReference>
<comment type="similarity">
    <text evidence="2">Belongs to the KHG/KDPG aldolase family.</text>
</comment>
<dbReference type="PANTHER" id="PTHR30246">
    <property type="entry name" value="2-KETO-3-DEOXY-6-PHOSPHOGLUCONATE ALDOLASE"/>
    <property type="match status" value="1"/>
</dbReference>
<keyword evidence="4 6" id="KW-0456">Lyase</keyword>
<dbReference type="RefSeq" id="WP_210596706.1">
    <property type="nucleotide sequence ID" value="NZ_JAGKSQ010000003.1"/>
</dbReference>
<proteinExistence type="inferred from homology"/>
<dbReference type="Pfam" id="PF01081">
    <property type="entry name" value="Aldolase"/>
    <property type="match status" value="1"/>
</dbReference>
<comment type="subunit">
    <text evidence="3">Homotrimer.</text>
</comment>
<dbReference type="InterPro" id="IPR013785">
    <property type="entry name" value="Aldolase_TIM"/>
</dbReference>